<dbReference type="InterPro" id="IPR036287">
    <property type="entry name" value="Rv1873-like_sf"/>
</dbReference>
<dbReference type="GeneID" id="28251103"/>
<dbReference type="KEGG" id="rmb:K529_014675"/>
<dbReference type="RefSeq" id="WP_005618749.1">
    <property type="nucleotide sequence ID" value="NZ_CP015230.1"/>
</dbReference>
<evidence type="ECO:0000313" key="1">
    <source>
        <dbReference type="EMBL" id="ANP42019.1"/>
    </source>
</evidence>
<sequence>MSIDDDFEEEFPEEDLEEELDMFVEAQDAVWGDVVAELKAGKKTSHWMWFVLPQLASLGQSHMSQLYGLEDVNEARAYLDHPVLRQRLIEVCDLMLSHNDTPAIDILGKVEAKKLRSSMTLFAAAPNAPEQCAEIIQTFFDGAPCTPTVDEIS</sequence>
<name>A0A1B1A624_9RHOB</name>
<reference evidence="1 2" key="1">
    <citation type="journal article" date="2016" name="ISME J.">
        <title>Global occurrence and heterogeneity of the Roseobacter-clade species Ruegeria mobilis.</title>
        <authorList>
            <person name="Sonnenschein E."/>
            <person name="Gram L."/>
        </authorList>
    </citation>
    <scope>NUCLEOTIDE SEQUENCE [LARGE SCALE GENOMIC DNA]</scope>
    <source>
        <strain evidence="1 2">F1926</strain>
    </source>
</reference>
<dbReference type="Proteomes" id="UP000013243">
    <property type="component" value="Chromosome"/>
</dbReference>
<evidence type="ECO:0000313" key="2">
    <source>
        <dbReference type="Proteomes" id="UP000013243"/>
    </source>
</evidence>
<dbReference type="EMBL" id="CP015230">
    <property type="protein sequence ID" value="ANP42019.1"/>
    <property type="molecule type" value="Genomic_DNA"/>
</dbReference>
<dbReference type="OrthoDB" id="9801870at2"/>
<dbReference type="AlphaFoldDB" id="A0A1B1A624"/>
<dbReference type="InterPro" id="IPR014937">
    <property type="entry name" value="DUF1810"/>
</dbReference>
<proteinExistence type="predicted"/>
<protein>
    <submittedName>
        <fullName evidence="1">Calpastatin</fullName>
    </submittedName>
</protein>
<dbReference type="Gene3D" id="1.25.40.380">
    <property type="entry name" value="Protein of unknown function DUF1810"/>
    <property type="match status" value="1"/>
</dbReference>
<dbReference type="Pfam" id="PF08837">
    <property type="entry name" value="DUF1810"/>
    <property type="match status" value="1"/>
</dbReference>
<dbReference type="SUPFAM" id="SSF140736">
    <property type="entry name" value="Rv1873-like"/>
    <property type="match status" value="1"/>
</dbReference>
<gene>
    <name evidence="1" type="ORF">K529_014675</name>
</gene>
<accession>A0A1B1A624</accession>
<organism evidence="1 2">
    <name type="scientific">Tritonibacter mobilis F1926</name>
    <dbReference type="NCBI Taxonomy" id="1265309"/>
    <lineage>
        <taxon>Bacteria</taxon>
        <taxon>Pseudomonadati</taxon>
        <taxon>Pseudomonadota</taxon>
        <taxon>Alphaproteobacteria</taxon>
        <taxon>Rhodobacterales</taxon>
        <taxon>Paracoccaceae</taxon>
        <taxon>Tritonibacter</taxon>
    </lineage>
</organism>
<dbReference type="STRING" id="1265309.K529_014675"/>